<reference evidence="2" key="1">
    <citation type="journal article" date="2018" name="Genome Biol.">
        <title>SKESA: strategic k-mer extension for scrupulous assemblies.</title>
        <authorList>
            <person name="Souvorov A."/>
            <person name="Agarwala R."/>
            <person name="Lipman D.J."/>
        </authorList>
    </citation>
    <scope>NUCLEOTIDE SEQUENCE</scope>
    <source>
        <strain evidence="2">CAVp300</strain>
    </source>
</reference>
<evidence type="ECO:0000313" key="2">
    <source>
        <dbReference type="EMBL" id="HAT3581305.1"/>
    </source>
</evidence>
<reference evidence="2" key="2">
    <citation type="submission" date="2020-10" db="EMBL/GenBank/DDBJ databases">
        <authorList>
            <consortium name="NCBI Pathogen Detection Project"/>
        </authorList>
    </citation>
    <scope>NUCLEOTIDE SEQUENCE</scope>
    <source>
        <strain evidence="2">CAVp300</strain>
    </source>
</reference>
<organism evidence="2 3">
    <name type="scientific">Kluyvera intermedia</name>
    <name type="common">Enterobacter intermedius</name>
    <dbReference type="NCBI Taxonomy" id="61648"/>
    <lineage>
        <taxon>Bacteria</taxon>
        <taxon>Pseudomonadati</taxon>
        <taxon>Pseudomonadota</taxon>
        <taxon>Gammaproteobacteria</taxon>
        <taxon>Enterobacterales</taxon>
        <taxon>Enterobacteriaceae</taxon>
        <taxon>Kluyvera</taxon>
    </lineage>
</organism>
<dbReference type="Proteomes" id="UP000867740">
    <property type="component" value="Unassembled WGS sequence"/>
</dbReference>
<sequence length="232" mass="26332">MSDEDAKNVAVTRAESADRQHSTSPSAVSHREKTQIYRNAGLSLKKVYLGSDALSKLAEIYKIQYGEKLDVKSIDPVLLGDLLSYCINASYNQPGTQKMLPKTAPAKIGAAKTPTGQRLYRYHQMAKGTKECPDAAAMEPVFNYRNKNHKPLFPNIRHDVPDFLLTEISTETDVSCWDGPDSLDDEDDLPECEWATVEIQRLRDVKFVDNQIRQWNEVPPTLRTRKRRKLKP</sequence>
<protein>
    <submittedName>
        <fullName evidence="2">Uncharacterized protein</fullName>
    </submittedName>
</protein>
<gene>
    <name evidence="2" type="ORF">I8531_001586</name>
</gene>
<name>A0A9P3WFF7_KLUIN</name>
<evidence type="ECO:0000313" key="3">
    <source>
        <dbReference type="Proteomes" id="UP000867740"/>
    </source>
</evidence>
<dbReference type="EMBL" id="DACSUM010000009">
    <property type="protein sequence ID" value="HAT3581305.1"/>
    <property type="molecule type" value="Genomic_DNA"/>
</dbReference>
<evidence type="ECO:0000256" key="1">
    <source>
        <dbReference type="SAM" id="MobiDB-lite"/>
    </source>
</evidence>
<dbReference type="AlphaFoldDB" id="A0A9P3WFF7"/>
<proteinExistence type="predicted"/>
<comment type="caution">
    <text evidence="2">The sequence shown here is derived from an EMBL/GenBank/DDBJ whole genome shotgun (WGS) entry which is preliminary data.</text>
</comment>
<feature type="region of interest" description="Disordered" evidence="1">
    <location>
        <begin position="1"/>
        <end position="32"/>
    </location>
</feature>
<dbReference type="RefSeq" id="WP_052958923.1">
    <property type="nucleotide sequence ID" value="NZ_CABMNU010000005.1"/>
</dbReference>
<accession>A0A9P3WFF7</accession>